<feature type="transmembrane region" description="Helical" evidence="2">
    <location>
        <begin position="79"/>
        <end position="98"/>
    </location>
</feature>
<dbReference type="EMBL" id="CP141882">
    <property type="protein sequence ID" value="WRT65153.1"/>
    <property type="molecule type" value="Genomic_DNA"/>
</dbReference>
<feature type="transmembrane region" description="Helical" evidence="2">
    <location>
        <begin position="51"/>
        <end position="72"/>
    </location>
</feature>
<feature type="transmembrane region" description="Helical" evidence="2">
    <location>
        <begin position="12"/>
        <end position="31"/>
    </location>
</feature>
<sequence>MSVIPLITTCLKAFAAFWSLILFAVSASFIAKSNSYFGSGPVNESNFAAGNALIAGGVIFIIYLGVALFFIFRSPDNMFISVMIDTIMLGIFFIYFLGATAALSTEARFFAYWDEVDTWAALGNAVLGLGWVMTFLILAILLLEVIYTLKHFGRDYPTWRTPFNQLVEYGTPGSRTGATTQPGVAMNNVTSPASATQTTNTFPAQSGDQAYPAQTPLQATGNTHQTGEHHILPQTYPSHQPQHDQINEKLSPYQGPLHPGSAV</sequence>
<evidence type="ECO:0000313" key="4">
    <source>
        <dbReference type="Proteomes" id="UP001329825"/>
    </source>
</evidence>
<dbReference type="RefSeq" id="XP_062789893.1">
    <property type="nucleotide sequence ID" value="XM_062933842.1"/>
</dbReference>
<evidence type="ECO:0000256" key="2">
    <source>
        <dbReference type="SAM" id="Phobius"/>
    </source>
</evidence>
<dbReference type="GeneID" id="87954227"/>
<keyword evidence="2" id="KW-1133">Transmembrane helix</keyword>
<evidence type="ECO:0000256" key="1">
    <source>
        <dbReference type="SAM" id="MobiDB-lite"/>
    </source>
</evidence>
<keyword evidence="4" id="KW-1185">Reference proteome</keyword>
<feature type="compositionally biased region" description="Polar residues" evidence="1">
    <location>
        <begin position="175"/>
        <end position="208"/>
    </location>
</feature>
<name>A0ABZ1CTR8_9TREE</name>
<feature type="compositionally biased region" description="Polar residues" evidence="1">
    <location>
        <begin position="215"/>
        <end position="225"/>
    </location>
</feature>
<organism evidence="3 4">
    <name type="scientific">Kwoniella shivajii</name>
    <dbReference type="NCBI Taxonomy" id="564305"/>
    <lineage>
        <taxon>Eukaryota</taxon>
        <taxon>Fungi</taxon>
        <taxon>Dikarya</taxon>
        <taxon>Basidiomycota</taxon>
        <taxon>Agaricomycotina</taxon>
        <taxon>Tremellomycetes</taxon>
        <taxon>Tremellales</taxon>
        <taxon>Cryptococcaceae</taxon>
        <taxon>Kwoniella</taxon>
    </lineage>
</organism>
<evidence type="ECO:0008006" key="5">
    <source>
        <dbReference type="Google" id="ProtNLM"/>
    </source>
</evidence>
<evidence type="ECO:0000313" key="3">
    <source>
        <dbReference type="EMBL" id="WRT65153.1"/>
    </source>
</evidence>
<keyword evidence="2" id="KW-0472">Membrane</keyword>
<gene>
    <name evidence="3" type="ORF">IL334_002096</name>
</gene>
<feature type="region of interest" description="Disordered" evidence="1">
    <location>
        <begin position="175"/>
        <end position="263"/>
    </location>
</feature>
<accession>A0ABZ1CTR8</accession>
<dbReference type="Proteomes" id="UP001329825">
    <property type="component" value="Chromosome 2"/>
</dbReference>
<protein>
    <recommendedName>
        <fullName evidence="5">MARVEL domain-containing protein</fullName>
    </recommendedName>
</protein>
<keyword evidence="2" id="KW-0812">Transmembrane</keyword>
<reference evidence="3 4" key="1">
    <citation type="submission" date="2024-01" db="EMBL/GenBank/DDBJ databases">
        <title>Comparative genomics of Cryptococcus and Kwoniella reveals pathogenesis evolution and contrasting modes of karyotype evolution via chromosome fusion or intercentromeric recombination.</title>
        <authorList>
            <person name="Coelho M.A."/>
            <person name="David-Palma M."/>
            <person name="Shea T."/>
            <person name="Bowers K."/>
            <person name="McGinley-Smith S."/>
            <person name="Mohammad A.W."/>
            <person name="Gnirke A."/>
            <person name="Yurkov A.M."/>
            <person name="Nowrousian M."/>
            <person name="Sun S."/>
            <person name="Cuomo C.A."/>
            <person name="Heitman J."/>
        </authorList>
    </citation>
    <scope>NUCLEOTIDE SEQUENCE [LARGE SCALE GENOMIC DNA]</scope>
    <source>
        <strain evidence="3">CBS 11374</strain>
    </source>
</reference>
<proteinExistence type="predicted"/>
<feature type="transmembrane region" description="Helical" evidence="2">
    <location>
        <begin position="118"/>
        <end position="143"/>
    </location>
</feature>